<dbReference type="Gene3D" id="1.20.80.10">
    <property type="match status" value="1"/>
</dbReference>
<dbReference type="GO" id="GO:0006631">
    <property type="term" value="P:fatty acid metabolic process"/>
    <property type="evidence" value="ECO:0007669"/>
    <property type="project" value="TreeGrafter"/>
</dbReference>
<dbReference type="PRINTS" id="PR00689">
    <property type="entry name" value="ACOABINDINGP"/>
</dbReference>
<dbReference type="InterPro" id="IPR035984">
    <property type="entry name" value="Acyl-CoA-binding_sf"/>
</dbReference>
<evidence type="ECO:0000259" key="3">
    <source>
        <dbReference type="PROSITE" id="PS51228"/>
    </source>
</evidence>
<keyword evidence="2" id="KW-1133">Transmembrane helix</keyword>
<dbReference type="Pfam" id="PF00887">
    <property type="entry name" value="ACBP"/>
    <property type="match status" value="1"/>
</dbReference>
<dbReference type="AlphaFoldDB" id="A0A4W6CGE7"/>
<keyword evidence="1" id="KW-0446">Lipid-binding</keyword>
<sequence>MCNLQAEFEKMAEDVKKVKTKPTDQELLDLYGLYKQAIVGDVNTDRPGMMDFKGKAKWDAWDSRKGNTLKMLVSVNWKHKTCYLVSVTLWWWCYVASAAIPCIIVKLEKR</sequence>
<dbReference type="GeneTree" id="ENSGT00940000154846"/>
<dbReference type="SUPFAM" id="SSF47027">
    <property type="entry name" value="Acyl-CoA binding protein"/>
    <property type="match status" value="1"/>
</dbReference>
<organism evidence="4 5">
    <name type="scientific">Lates calcarifer</name>
    <name type="common">Barramundi</name>
    <name type="synonym">Holocentrus calcarifer</name>
    <dbReference type="NCBI Taxonomy" id="8187"/>
    <lineage>
        <taxon>Eukaryota</taxon>
        <taxon>Metazoa</taxon>
        <taxon>Chordata</taxon>
        <taxon>Craniata</taxon>
        <taxon>Vertebrata</taxon>
        <taxon>Euteleostomi</taxon>
        <taxon>Actinopterygii</taxon>
        <taxon>Neopterygii</taxon>
        <taxon>Teleostei</taxon>
        <taxon>Neoteleostei</taxon>
        <taxon>Acanthomorphata</taxon>
        <taxon>Carangaria</taxon>
        <taxon>Carangaria incertae sedis</taxon>
        <taxon>Centropomidae</taxon>
        <taxon>Lates</taxon>
    </lineage>
</organism>
<dbReference type="InterPro" id="IPR014352">
    <property type="entry name" value="FERM/acyl-CoA-bd_prot_sf"/>
</dbReference>
<keyword evidence="2" id="KW-0812">Transmembrane</keyword>
<dbReference type="PANTHER" id="PTHR23310:SF51">
    <property type="entry name" value="ACYL-COA-BINDING DOMAIN-CONTAINING PROTEIN 7"/>
    <property type="match status" value="1"/>
</dbReference>
<name>A0A4W6CGE7_LATCA</name>
<reference evidence="5" key="1">
    <citation type="submission" date="2015-09" db="EMBL/GenBank/DDBJ databases">
        <authorList>
            <person name="Sai Rama Sridatta P."/>
        </authorList>
    </citation>
    <scope>NUCLEOTIDE SEQUENCE [LARGE SCALE GENOMIC DNA]</scope>
</reference>
<evidence type="ECO:0000313" key="5">
    <source>
        <dbReference type="Proteomes" id="UP000314980"/>
    </source>
</evidence>
<dbReference type="Ensembl" id="ENSLCAT00010010755.1">
    <property type="protein sequence ID" value="ENSLCAP00010010523.1"/>
    <property type="gene ID" value="ENSLCAG00010005025.1"/>
</dbReference>
<feature type="domain" description="ACB" evidence="3">
    <location>
        <begin position="4"/>
        <end position="110"/>
    </location>
</feature>
<accession>A0A4W6CGE7</accession>
<dbReference type="STRING" id="8187.ENSLCAP00010010523"/>
<feature type="transmembrane region" description="Helical" evidence="2">
    <location>
        <begin position="89"/>
        <end position="107"/>
    </location>
</feature>
<dbReference type="GO" id="GO:0000062">
    <property type="term" value="F:fatty-acyl-CoA binding"/>
    <property type="evidence" value="ECO:0007669"/>
    <property type="project" value="InterPro"/>
</dbReference>
<keyword evidence="5" id="KW-1185">Reference proteome</keyword>
<dbReference type="PROSITE" id="PS51228">
    <property type="entry name" value="ACB_2"/>
    <property type="match status" value="1"/>
</dbReference>
<gene>
    <name evidence="4" type="primary">acbd7</name>
</gene>
<evidence type="ECO:0000313" key="4">
    <source>
        <dbReference type="Ensembl" id="ENSLCAP00010010523.1"/>
    </source>
</evidence>
<reference evidence="4" key="2">
    <citation type="submission" date="2025-08" db="UniProtKB">
        <authorList>
            <consortium name="Ensembl"/>
        </authorList>
    </citation>
    <scope>IDENTIFICATION</scope>
</reference>
<reference evidence="4" key="3">
    <citation type="submission" date="2025-09" db="UniProtKB">
        <authorList>
            <consortium name="Ensembl"/>
        </authorList>
    </citation>
    <scope>IDENTIFICATION</scope>
</reference>
<dbReference type="FunCoup" id="A0A4W6CGE7">
    <property type="interactions" value="1064"/>
</dbReference>
<dbReference type="InterPro" id="IPR000582">
    <property type="entry name" value="Acyl-CoA-binding_protein"/>
</dbReference>
<dbReference type="Proteomes" id="UP000314980">
    <property type="component" value="Unassembled WGS sequence"/>
</dbReference>
<proteinExistence type="predicted"/>
<keyword evidence="2" id="KW-0472">Membrane</keyword>
<dbReference type="PANTHER" id="PTHR23310">
    <property type="entry name" value="ACYL-COA-BINDING PROTEIN, ACBP"/>
    <property type="match status" value="1"/>
</dbReference>
<evidence type="ECO:0000256" key="1">
    <source>
        <dbReference type="ARBA" id="ARBA00023121"/>
    </source>
</evidence>
<protein>
    <submittedName>
        <fullName evidence="4">Diazepam binding inhibitor, acyl-CoA binding protein</fullName>
    </submittedName>
</protein>
<dbReference type="InParanoid" id="A0A4W6CGE7"/>
<evidence type="ECO:0000256" key="2">
    <source>
        <dbReference type="SAM" id="Phobius"/>
    </source>
</evidence>